<dbReference type="PRINTS" id="PR00259">
    <property type="entry name" value="TMFOUR"/>
</dbReference>
<evidence type="ECO:0000313" key="10">
    <source>
        <dbReference type="Proteomes" id="UP000727407"/>
    </source>
</evidence>
<organism evidence="9 10">
    <name type="scientific">Clarias magur</name>
    <name type="common">Asian catfish</name>
    <name type="synonym">Macropteronotus magur</name>
    <dbReference type="NCBI Taxonomy" id="1594786"/>
    <lineage>
        <taxon>Eukaryota</taxon>
        <taxon>Metazoa</taxon>
        <taxon>Chordata</taxon>
        <taxon>Craniata</taxon>
        <taxon>Vertebrata</taxon>
        <taxon>Euteleostomi</taxon>
        <taxon>Actinopterygii</taxon>
        <taxon>Neopterygii</taxon>
        <taxon>Teleostei</taxon>
        <taxon>Ostariophysi</taxon>
        <taxon>Siluriformes</taxon>
        <taxon>Clariidae</taxon>
        <taxon>Clarias</taxon>
    </lineage>
</organism>
<comment type="similarity">
    <text evidence="2">Belongs to the tetraspanin (TM4SF) family.</text>
</comment>
<keyword evidence="10" id="KW-1185">Reference proteome</keyword>
<proteinExistence type="inferred from homology"/>
<evidence type="ECO:0000256" key="3">
    <source>
        <dbReference type="ARBA" id="ARBA00022692"/>
    </source>
</evidence>
<dbReference type="Proteomes" id="UP000727407">
    <property type="component" value="Unassembled WGS sequence"/>
</dbReference>
<gene>
    <name evidence="9" type="primary">znf653</name>
    <name evidence="9" type="ORF">DAT39_002063</name>
</gene>
<dbReference type="GO" id="GO:0008270">
    <property type="term" value="F:zinc ion binding"/>
    <property type="evidence" value="ECO:0007669"/>
    <property type="project" value="UniProtKB-KW"/>
</dbReference>
<keyword evidence="4 7" id="KW-1133">Transmembrane helix</keyword>
<dbReference type="AlphaFoldDB" id="A0A8J4UPU7"/>
<dbReference type="PANTHER" id="PTHR46179">
    <property type="entry name" value="ZINC FINGER PROTEIN"/>
    <property type="match status" value="1"/>
</dbReference>
<dbReference type="GO" id="GO:0016020">
    <property type="term" value="C:membrane"/>
    <property type="evidence" value="ECO:0007669"/>
    <property type="project" value="UniProtKB-SubCell"/>
</dbReference>
<dbReference type="InterPro" id="IPR051061">
    <property type="entry name" value="Zinc_finger_trans_reg"/>
</dbReference>
<dbReference type="SMART" id="SM00355">
    <property type="entry name" value="ZnF_C2H2"/>
    <property type="match status" value="4"/>
</dbReference>
<evidence type="ECO:0000259" key="8">
    <source>
        <dbReference type="PROSITE" id="PS50157"/>
    </source>
</evidence>
<keyword evidence="5 7" id="KW-0472">Membrane</keyword>
<feature type="domain" description="C2H2-type" evidence="8">
    <location>
        <begin position="510"/>
        <end position="539"/>
    </location>
</feature>
<dbReference type="PANTHER" id="PTHR46179:SF9">
    <property type="entry name" value="ZINC FINGER PROTEIN 653"/>
    <property type="match status" value="1"/>
</dbReference>
<dbReference type="InterPro" id="IPR018499">
    <property type="entry name" value="Tetraspanin/Peripherin"/>
</dbReference>
<dbReference type="InterPro" id="IPR018503">
    <property type="entry name" value="Tetraspanin_CS"/>
</dbReference>
<dbReference type="SUPFAM" id="SSF57667">
    <property type="entry name" value="beta-beta-alpha zinc fingers"/>
    <property type="match status" value="2"/>
</dbReference>
<evidence type="ECO:0000256" key="2">
    <source>
        <dbReference type="ARBA" id="ARBA00006840"/>
    </source>
</evidence>
<keyword evidence="6" id="KW-0479">Metal-binding</keyword>
<accession>A0A8J4UPU7</accession>
<dbReference type="Gene3D" id="3.30.160.60">
    <property type="entry name" value="Classic Zinc Finger"/>
    <property type="match status" value="3"/>
</dbReference>
<comment type="caution">
    <text evidence="9">The sequence shown here is derived from an EMBL/GenBank/DDBJ whole genome shotgun (WGS) entry which is preliminary data.</text>
</comment>
<evidence type="ECO:0000256" key="1">
    <source>
        <dbReference type="ARBA" id="ARBA00004141"/>
    </source>
</evidence>
<evidence type="ECO:0000256" key="5">
    <source>
        <dbReference type="ARBA" id="ARBA00023136"/>
    </source>
</evidence>
<feature type="domain" description="C2H2-type" evidence="8">
    <location>
        <begin position="568"/>
        <end position="595"/>
    </location>
</feature>
<dbReference type="CDD" id="cd03156">
    <property type="entry name" value="uroplakin_I_like_LEL"/>
    <property type="match status" value="1"/>
</dbReference>
<dbReference type="Pfam" id="PF00096">
    <property type="entry name" value="zf-C2H2"/>
    <property type="match status" value="2"/>
</dbReference>
<feature type="domain" description="C2H2-type" evidence="8">
    <location>
        <begin position="540"/>
        <end position="567"/>
    </location>
</feature>
<dbReference type="InterPro" id="IPR013087">
    <property type="entry name" value="Znf_C2H2_type"/>
</dbReference>
<dbReference type="OrthoDB" id="8685330at2759"/>
<evidence type="ECO:0000256" key="4">
    <source>
        <dbReference type="ARBA" id="ARBA00022989"/>
    </source>
</evidence>
<dbReference type="FunFam" id="3.30.160.60:FF:000685">
    <property type="entry name" value="Zinc finger protein 653"/>
    <property type="match status" value="1"/>
</dbReference>
<dbReference type="Gene3D" id="1.10.1450.10">
    <property type="entry name" value="Tetraspanin"/>
    <property type="match status" value="1"/>
</dbReference>
<dbReference type="PROSITE" id="PS00028">
    <property type="entry name" value="ZINC_FINGER_C2H2_1"/>
    <property type="match status" value="4"/>
</dbReference>
<dbReference type="SUPFAM" id="SSF48652">
    <property type="entry name" value="Tetraspanin"/>
    <property type="match status" value="1"/>
</dbReference>
<dbReference type="PROSITE" id="PS50157">
    <property type="entry name" value="ZINC_FINGER_C2H2_2"/>
    <property type="match status" value="3"/>
</dbReference>
<feature type="transmembrane region" description="Helical" evidence="7">
    <location>
        <begin position="616"/>
        <end position="638"/>
    </location>
</feature>
<keyword evidence="3 7" id="KW-0812">Transmembrane</keyword>
<evidence type="ECO:0000256" key="7">
    <source>
        <dbReference type="SAM" id="Phobius"/>
    </source>
</evidence>
<reference evidence="9" key="1">
    <citation type="submission" date="2020-07" db="EMBL/GenBank/DDBJ databases">
        <title>Clarias magur genome sequencing, assembly and annotation.</title>
        <authorList>
            <person name="Kushwaha B."/>
            <person name="Kumar R."/>
            <person name="Das P."/>
            <person name="Joshi C.G."/>
            <person name="Kumar D."/>
            <person name="Nagpure N.S."/>
            <person name="Pandey M."/>
            <person name="Agarwal S."/>
            <person name="Srivastava S."/>
            <person name="Singh M."/>
            <person name="Sahoo L."/>
            <person name="Jayasankar P."/>
            <person name="Meher P.K."/>
            <person name="Koringa P.G."/>
            <person name="Iquebal M.A."/>
            <person name="Das S.P."/>
            <person name="Bit A."/>
            <person name="Patnaik S."/>
            <person name="Patel N."/>
            <person name="Shah T.M."/>
            <person name="Hinsu A."/>
            <person name="Jena J.K."/>
        </authorList>
    </citation>
    <scope>NUCLEOTIDE SEQUENCE</scope>
    <source>
        <strain evidence="9">CIFAMagur01</strain>
        <tissue evidence="9">Testis</tissue>
    </source>
</reference>
<dbReference type="Pfam" id="PF00335">
    <property type="entry name" value="Tetraspanin"/>
    <property type="match status" value="1"/>
</dbReference>
<keyword evidence="6" id="KW-0863">Zinc-finger</keyword>
<evidence type="ECO:0000313" key="9">
    <source>
        <dbReference type="EMBL" id="KAF5908139.1"/>
    </source>
</evidence>
<dbReference type="PROSITE" id="PS00421">
    <property type="entry name" value="TM4_1"/>
    <property type="match status" value="1"/>
</dbReference>
<evidence type="ECO:0000256" key="6">
    <source>
        <dbReference type="PROSITE-ProRule" id="PRU00042"/>
    </source>
</evidence>
<keyword evidence="6" id="KW-0862">Zinc</keyword>
<dbReference type="FunFam" id="3.30.160.60:FF:000651">
    <property type="entry name" value="Putative zinc finger protein 653"/>
    <property type="match status" value="1"/>
</dbReference>
<dbReference type="InterPro" id="IPR036236">
    <property type="entry name" value="Znf_C2H2_sf"/>
</dbReference>
<feature type="transmembrane region" description="Helical" evidence="7">
    <location>
        <begin position="695"/>
        <end position="719"/>
    </location>
</feature>
<feature type="transmembrane region" description="Helical" evidence="7">
    <location>
        <begin position="665"/>
        <end position="688"/>
    </location>
</feature>
<dbReference type="GO" id="GO:0005634">
    <property type="term" value="C:nucleus"/>
    <property type="evidence" value="ECO:0007669"/>
    <property type="project" value="TreeGrafter"/>
</dbReference>
<dbReference type="GO" id="GO:0006357">
    <property type="term" value="P:regulation of transcription by RNA polymerase II"/>
    <property type="evidence" value="ECO:0007669"/>
    <property type="project" value="TreeGrafter"/>
</dbReference>
<dbReference type="FunFam" id="3.30.160.60:FF:000219">
    <property type="entry name" value="Zinc finger protein 276"/>
    <property type="match status" value="1"/>
</dbReference>
<dbReference type="GO" id="GO:0003712">
    <property type="term" value="F:transcription coregulator activity"/>
    <property type="evidence" value="ECO:0007669"/>
    <property type="project" value="TreeGrafter"/>
</dbReference>
<dbReference type="EMBL" id="QNUK01000015">
    <property type="protein sequence ID" value="KAF5908139.1"/>
    <property type="molecule type" value="Genomic_DNA"/>
</dbReference>
<name>A0A8J4UPU7_CLAMG</name>
<sequence>MATLCSEVTASLNAKDSGNEIHAILRRCRGRPRLSDTDRARRRLESRKKYDVRRVYLGESHKVWSDLRQKTCLSDAGLAEYLILLNSAYGDRYKQKHCVRNFPELCRNQKKGKKVTETSLHSIVSWYQEHCQMCSHEPELRSVEPVLGLSTTVLWQCDAEHSFIQHISWPVGGCSESDEDDTNGQPEQTTVQTAATAVSNQKPLAEDELESATAEVSKVSQRMSSTAFSQLRESHTEAITSSLGEQVMWEPEVEQERELSMAGCENEVRENFPLVEEACNSKPEMLGDHGPRTDGYECVVVTAALMENLHGPVGANHLTGGIEENEAQSVSGGGTDTPTAATPEQTDLYETQALQNMVGSCELPDQHATLQGSQLIIITGSSYEAMTSEGIQLNVGGGDVEGVTCTVIEGMAYNQMCQSETTVQNSISHMDTMTDLSEKQLLEPSEESCSQKNVQCSLSRSKRSRQGPVIEADGMLKMFHCPYEGCSQVYVALSSYQNHVNLVHRKGRTKVCPHPGCGKKFYLSNHLHRHMIIHSGVRDFICETCGKSFKRKNHLEVHRRTHTGETPLQCEICGYQCRQRSSLNWHMKKHTSEAQFNYTCTSDTGKMGCFGFLKAMMFLFNGIIFLAGAGILAVGIWVKVDNNSIMSFLQGLSGAPSELKQVLNVGYLLIAVGGVLMLLGFLGCCGAVRESRCMLLTFFVIILIVFIVEVAGAIVIVVFKGLIQTLVAQVGVKVVESIQQGYGTNPDVTGLWNTTMDLLHCCGFNNYTDFTNSTYVKNNNNQYPPQCCQLQPCNYNNATAAHINGCFPALVKLFDSNAVIIIGVALGIAALE</sequence>
<feature type="non-terminal residue" evidence="9">
    <location>
        <position position="1"/>
    </location>
</feature>
<dbReference type="InterPro" id="IPR008952">
    <property type="entry name" value="Tetraspanin_EC2_sf"/>
</dbReference>
<protein>
    <submittedName>
        <fullName evidence="9">Zinc finger protein</fullName>
    </submittedName>
</protein>
<comment type="subcellular location">
    <subcellularLocation>
        <location evidence="1">Membrane</location>
        <topology evidence="1">Multi-pass membrane protein</topology>
    </subcellularLocation>
</comment>